<dbReference type="KEGG" id="moc:BB934_32890"/>
<sequence length="117" mass="13178">MPNPLACKAAWQERQQAGGLPFLSPVTSPMPRFYFDLVLGAFPNRDEVGYEIDSLHMAEIEARRTAGELTRNRLLQVQGATSEDIRVEVKDEQRQPVLTVTVSIQVDHEALMPSLRM</sequence>
<dbReference type="Pfam" id="PF21834">
    <property type="entry name" value="DUF6894"/>
    <property type="match status" value="1"/>
</dbReference>
<proteinExistence type="predicted"/>
<evidence type="ECO:0000259" key="1">
    <source>
        <dbReference type="Pfam" id="PF21834"/>
    </source>
</evidence>
<protein>
    <recommendedName>
        <fullName evidence="1">DUF6894 domain-containing protein</fullName>
    </recommendedName>
</protein>
<dbReference type="AlphaFoldDB" id="A0A1B2ESR7"/>
<name>A0A1B2ESR7_9HYPH</name>
<dbReference type="OrthoDB" id="8020809at2"/>
<feature type="domain" description="DUF6894" evidence="1">
    <location>
        <begin position="32"/>
        <end position="102"/>
    </location>
</feature>
<keyword evidence="2" id="KW-0614">Plasmid</keyword>
<dbReference type="RefSeq" id="WP_099514091.1">
    <property type="nucleotide sequence ID" value="NZ_CP016617.1"/>
</dbReference>
<organism evidence="2">
    <name type="scientific">Microvirga ossetica</name>
    <dbReference type="NCBI Taxonomy" id="1882682"/>
    <lineage>
        <taxon>Bacteria</taxon>
        <taxon>Pseudomonadati</taxon>
        <taxon>Pseudomonadota</taxon>
        <taxon>Alphaproteobacteria</taxon>
        <taxon>Hyphomicrobiales</taxon>
        <taxon>Methylobacteriaceae</taxon>
        <taxon>Microvirga</taxon>
    </lineage>
</organism>
<geneLocation type="plasmid" evidence="2">
    <name>unnamed1</name>
</geneLocation>
<accession>A0A1B2ESR7</accession>
<gene>
    <name evidence="2" type="ORF">BB934_32890</name>
</gene>
<dbReference type="EMBL" id="CP016617">
    <property type="protein sequence ID" value="ANY83011.1"/>
    <property type="molecule type" value="Genomic_DNA"/>
</dbReference>
<evidence type="ECO:0000313" key="2">
    <source>
        <dbReference type="EMBL" id="ANY83011.1"/>
    </source>
</evidence>
<dbReference type="InterPro" id="IPR054189">
    <property type="entry name" value="DUF6894"/>
</dbReference>
<reference evidence="2" key="1">
    <citation type="submission" date="2016-07" db="EMBL/GenBank/DDBJ databases">
        <title>Microvirga ossetica sp. nov. a new species of rhizobia isolated from root nodules of the legume species Vicia alpestris Steven originated from North Ossetia region in the Caucasus.</title>
        <authorList>
            <person name="Safronova V.I."/>
            <person name="Kuznetsova I.G."/>
            <person name="Sazanova A.L."/>
            <person name="Belimov A."/>
            <person name="Andronov E."/>
            <person name="Osledkin Y.S."/>
            <person name="Onishchuk O.P."/>
            <person name="Kurchak O.N."/>
            <person name="Shaposhnikov A.I."/>
            <person name="Willems A."/>
            <person name="Tikhonovich I.A."/>
        </authorList>
    </citation>
    <scope>NUCLEOTIDE SEQUENCE [LARGE SCALE GENOMIC DNA]</scope>
    <source>
        <strain evidence="2">V5/3M</strain>
        <plasmid evidence="2">unnamed1</plasmid>
    </source>
</reference>